<sequence length="658" mass="70863">MKISSKLLLSFCFINLLVILSSSLVYHQLGRIGQAGSALMEQALPALQRDEASQKALVATISSLRAYLILGKDPAQADRLKQEWEGAWQVIEHQQFTAELARSLKAFKTSQQKVWDIAQTDENLPAHTLMLQEAGPLAESALDQLQSFANEEVATPQDQLPGDRRLLLKQVGDAYNGLSNALSALRDFLISGDPDYRTKYQDYYQFHQQRVAELKQQEANFTEAQKGIWSLFEEMSAPFAELVGQVISKRQAPDWDQANHLMATEIEPALGQLATQLAGQVTQTRAEVESMGQKMTSAGQAINRTLLLATLTVIVLGTLVALLFSRRLTRDIASLVLRADLVANGRLPARPLPVQSQDELGGLTGSINQMSGQLRQLVGEIQGAVGQVDGACGEVGSTTRAIVTDLASQNQRVDTVAAAIEQMSVSTRDVAGNIAEAARAAQQAELQTRQGGHELARMTATMQQIAAMIAEANEAMGQLSSQSEQVGRITEVIATIAEQTNLLALNAAIEAARAGEQGRGFAVVADEVRLLASRTSQSTEEISQTIASIQQQTRQTVNTVGSGTRLVEEGRGAVDSVTGTLNAMLQLVQDLSGQLGAIATATEQQSRVAQEVAGTVEEIAGLSRQSSQRSQQGEDIVARLAQDTGRLTAVISRFELDA</sequence>
<keyword evidence="5" id="KW-0812">Transmembrane</keyword>
<dbReference type="CDD" id="cd06225">
    <property type="entry name" value="HAMP"/>
    <property type="match status" value="1"/>
</dbReference>
<dbReference type="SMART" id="SM00283">
    <property type="entry name" value="MA"/>
    <property type="match status" value="1"/>
</dbReference>
<dbReference type="OrthoDB" id="5731264at2"/>
<dbReference type="SUPFAM" id="SSF58104">
    <property type="entry name" value="Methyl-accepting chemotaxis protein (MCP) signaling domain"/>
    <property type="match status" value="1"/>
</dbReference>
<keyword evidence="2 4" id="KW-0807">Transducer</keyword>
<name>A0A175VEY7_AEREN</name>
<keyword evidence="5" id="KW-1133">Transmembrane helix</keyword>
<dbReference type="Gene3D" id="6.10.340.10">
    <property type="match status" value="1"/>
</dbReference>
<feature type="domain" description="Methyl-accepting transducer" evidence="6">
    <location>
        <begin position="384"/>
        <end position="620"/>
    </location>
</feature>
<dbReference type="PROSITE" id="PS50111">
    <property type="entry name" value="CHEMOTAXIS_TRANSDUC_2"/>
    <property type="match status" value="1"/>
</dbReference>
<dbReference type="PANTHER" id="PTHR32089:SF112">
    <property type="entry name" value="LYSOZYME-LIKE PROTEIN-RELATED"/>
    <property type="match status" value="1"/>
</dbReference>
<dbReference type="AlphaFoldDB" id="A0A175VEY7"/>
<dbReference type="CDD" id="cd11386">
    <property type="entry name" value="MCP_signal"/>
    <property type="match status" value="1"/>
</dbReference>
<evidence type="ECO:0000256" key="1">
    <source>
        <dbReference type="ARBA" id="ARBA00004370"/>
    </source>
</evidence>
<proteinExistence type="inferred from homology"/>
<accession>A0A175VEY7</accession>
<dbReference type="EMBL" id="JMGO02000013">
    <property type="protein sequence ID" value="KXU79069.1"/>
    <property type="molecule type" value="Genomic_DNA"/>
</dbReference>
<organism evidence="8 9">
    <name type="scientific">Aeromonas enteropelogenes</name>
    <name type="common">Aeromonas trota</name>
    <dbReference type="NCBI Taxonomy" id="29489"/>
    <lineage>
        <taxon>Bacteria</taxon>
        <taxon>Pseudomonadati</taxon>
        <taxon>Pseudomonadota</taxon>
        <taxon>Gammaproteobacteria</taxon>
        <taxon>Aeromonadales</taxon>
        <taxon>Aeromonadaceae</taxon>
        <taxon>Aeromonas</taxon>
    </lineage>
</organism>
<comment type="similarity">
    <text evidence="3">Belongs to the methyl-accepting chemotaxis (MCP) protein family.</text>
</comment>
<dbReference type="Proteomes" id="UP000078435">
    <property type="component" value="Unassembled WGS sequence"/>
</dbReference>
<keyword evidence="5" id="KW-0472">Membrane</keyword>
<dbReference type="PANTHER" id="PTHR32089">
    <property type="entry name" value="METHYL-ACCEPTING CHEMOTAXIS PROTEIN MCPB"/>
    <property type="match status" value="1"/>
</dbReference>
<dbReference type="STRING" id="29489.VL01_19810"/>
<feature type="transmembrane region" description="Helical" evidence="5">
    <location>
        <begin position="305"/>
        <end position="324"/>
    </location>
</feature>
<evidence type="ECO:0000313" key="9">
    <source>
        <dbReference type="Proteomes" id="UP000078435"/>
    </source>
</evidence>
<comment type="caution">
    <text evidence="8">The sequence shown here is derived from an EMBL/GenBank/DDBJ whole genome shotgun (WGS) entry which is preliminary data.</text>
</comment>
<comment type="subcellular location">
    <subcellularLocation>
        <location evidence="1">Membrane</location>
    </subcellularLocation>
</comment>
<dbReference type="GO" id="GO:0006935">
    <property type="term" value="P:chemotaxis"/>
    <property type="evidence" value="ECO:0007669"/>
    <property type="project" value="UniProtKB-ARBA"/>
</dbReference>
<protein>
    <submittedName>
        <fullName evidence="8">Chemotaxis protein</fullName>
    </submittedName>
</protein>
<dbReference type="InterPro" id="IPR004089">
    <property type="entry name" value="MCPsignal_dom"/>
</dbReference>
<evidence type="ECO:0000259" key="7">
    <source>
        <dbReference type="PROSITE" id="PS50885"/>
    </source>
</evidence>
<evidence type="ECO:0000256" key="5">
    <source>
        <dbReference type="SAM" id="Phobius"/>
    </source>
</evidence>
<evidence type="ECO:0000256" key="4">
    <source>
        <dbReference type="PROSITE-ProRule" id="PRU00284"/>
    </source>
</evidence>
<dbReference type="PROSITE" id="PS50885">
    <property type="entry name" value="HAMP"/>
    <property type="match status" value="1"/>
</dbReference>
<dbReference type="Pfam" id="PF00672">
    <property type="entry name" value="HAMP"/>
    <property type="match status" value="1"/>
</dbReference>
<reference evidence="8 9" key="1">
    <citation type="submission" date="2016-02" db="EMBL/GenBank/DDBJ databases">
        <title>Draft genome sequence of Aeromonas trota strain 1999lcr isolated from cerebrospinal fluid (CSF).</title>
        <authorList>
            <person name="Dallagassa C.B."/>
            <person name="Prediger K.C."/>
            <person name="Weiss V.A."/>
            <person name="Assis F.E."/>
            <person name="Baura V."/>
            <person name="Cruz L.M."/>
            <person name="Souza E.M."/>
            <person name="Pedrosa F.O."/>
            <person name="Fadel-Picheth C.M."/>
        </authorList>
    </citation>
    <scope>NUCLEOTIDE SEQUENCE [LARGE SCALE GENOMIC DNA]</scope>
    <source>
        <strain evidence="8 9">1999lcr</strain>
    </source>
</reference>
<dbReference type="GO" id="GO:0016020">
    <property type="term" value="C:membrane"/>
    <property type="evidence" value="ECO:0007669"/>
    <property type="project" value="UniProtKB-SubCell"/>
</dbReference>
<feature type="domain" description="HAMP" evidence="7">
    <location>
        <begin position="326"/>
        <end position="379"/>
    </location>
</feature>
<dbReference type="SMART" id="SM00304">
    <property type="entry name" value="HAMP"/>
    <property type="match status" value="1"/>
</dbReference>
<dbReference type="FunFam" id="1.10.287.950:FF:000001">
    <property type="entry name" value="Methyl-accepting chemotaxis sensory transducer"/>
    <property type="match status" value="1"/>
</dbReference>
<dbReference type="GO" id="GO:0007165">
    <property type="term" value="P:signal transduction"/>
    <property type="evidence" value="ECO:0007669"/>
    <property type="project" value="UniProtKB-KW"/>
</dbReference>
<evidence type="ECO:0000256" key="2">
    <source>
        <dbReference type="ARBA" id="ARBA00023224"/>
    </source>
</evidence>
<evidence type="ECO:0000256" key="3">
    <source>
        <dbReference type="ARBA" id="ARBA00029447"/>
    </source>
</evidence>
<evidence type="ECO:0000259" key="6">
    <source>
        <dbReference type="PROSITE" id="PS50111"/>
    </source>
</evidence>
<dbReference type="RefSeq" id="WP_061477157.1">
    <property type="nucleotide sequence ID" value="NZ_JMGO02000013.1"/>
</dbReference>
<evidence type="ECO:0000313" key="8">
    <source>
        <dbReference type="EMBL" id="KXU79069.1"/>
    </source>
</evidence>
<dbReference type="InterPro" id="IPR003660">
    <property type="entry name" value="HAMP_dom"/>
</dbReference>
<dbReference type="Pfam" id="PF00015">
    <property type="entry name" value="MCPsignal"/>
    <property type="match status" value="1"/>
</dbReference>
<gene>
    <name evidence="8" type="ORF">LCR_01475</name>
</gene>
<dbReference type="Gene3D" id="1.10.287.950">
    <property type="entry name" value="Methyl-accepting chemotaxis protein"/>
    <property type="match status" value="1"/>
</dbReference>